<proteinExistence type="predicted"/>
<evidence type="ECO:0000313" key="2">
    <source>
        <dbReference type="EnsemblPlants" id="cds.evm.model.03.1527"/>
    </source>
</evidence>
<protein>
    <submittedName>
        <fullName evidence="2">Uncharacterized protein</fullName>
    </submittedName>
</protein>
<dbReference type="Proteomes" id="UP000596661">
    <property type="component" value="Chromosome 3"/>
</dbReference>
<reference evidence="2" key="1">
    <citation type="submission" date="2018-11" db="EMBL/GenBank/DDBJ databases">
        <authorList>
            <person name="Grassa J C."/>
        </authorList>
    </citation>
    <scope>NUCLEOTIDE SEQUENCE [LARGE SCALE GENOMIC DNA]</scope>
</reference>
<dbReference type="AlphaFoldDB" id="A0A803P5L4"/>
<feature type="compositionally biased region" description="Basic and acidic residues" evidence="1">
    <location>
        <begin position="179"/>
        <end position="194"/>
    </location>
</feature>
<feature type="region of interest" description="Disordered" evidence="1">
    <location>
        <begin position="52"/>
        <end position="82"/>
    </location>
</feature>
<accession>A0A803P5L4</accession>
<feature type="compositionally biased region" description="Basic and acidic residues" evidence="1">
    <location>
        <begin position="53"/>
        <end position="68"/>
    </location>
</feature>
<evidence type="ECO:0000313" key="3">
    <source>
        <dbReference type="Proteomes" id="UP000596661"/>
    </source>
</evidence>
<evidence type="ECO:0000256" key="1">
    <source>
        <dbReference type="SAM" id="MobiDB-lite"/>
    </source>
</evidence>
<reference evidence="2" key="2">
    <citation type="submission" date="2021-03" db="UniProtKB">
        <authorList>
            <consortium name="EnsemblPlants"/>
        </authorList>
    </citation>
    <scope>IDENTIFICATION</scope>
</reference>
<dbReference type="EMBL" id="UZAU01000318">
    <property type="status" value="NOT_ANNOTATED_CDS"/>
    <property type="molecule type" value="Genomic_DNA"/>
</dbReference>
<name>A0A803P5L4_CANSA</name>
<feature type="region of interest" description="Disordered" evidence="1">
    <location>
        <begin position="171"/>
        <end position="204"/>
    </location>
</feature>
<organism evidence="2 3">
    <name type="scientific">Cannabis sativa</name>
    <name type="common">Hemp</name>
    <name type="synonym">Marijuana</name>
    <dbReference type="NCBI Taxonomy" id="3483"/>
    <lineage>
        <taxon>Eukaryota</taxon>
        <taxon>Viridiplantae</taxon>
        <taxon>Streptophyta</taxon>
        <taxon>Embryophyta</taxon>
        <taxon>Tracheophyta</taxon>
        <taxon>Spermatophyta</taxon>
        <taxon>Magnoliopsida</taxon>
        <taxon>eudicotyledons</taxon>
        <taxon>Gunneridae</taxon>
        <taxon>Pentapetalae</taxon>
        <taxon>rosids</taxon>
        <taxon>fabids</taxon>
        <taxon>Rosales</taxon>
        <taxon>Cannabaceae</taxon>
        <taxon>Cannabis</taxon>
    </lineage>
</organism>
<sequence>MCNESFNLFEILIRHIIIALQEQLLLVKSLPNPRLHILNNISKVEVGKFSSEQQKKREHDTFEEHEQVTKSQVASEEEAESPLKKVKLEKDTNRTPIPCLNLPPPEESDAVKCTKKMKTKISTGPQLKEKINDPVGVSLDDLTKISNAMQKMHDSTKCYFEKVVEIVNKEENDNSTAEIFKDGKDDDEPVKDNGEPVNVKPEGK</sequence>
<dbReference type="EnsemblPlants" id="evm.model.03.1527">
    <property type="protein sequence ID" value="cds.evm.model.03.1527"/>
    <property type="gene ID" value="evm.TU.03.1527"/>
</dbReference>
<keyword evidence="3" id="KW-1185">Reference proteome</keyword>
<dbReference type="Gramene" id="evm.model.03.1527">
    <property type="protein sequence ID" value="cds.evm.model.03.1527"/>
    <property type="gene ID" value="evm.TU.03.1527"/>
</dbReference>